<feature type="compositionally biased region" description="Basic and acidic residues" evidence="1">
    <location>
        <begin position="229"/>
        <end position="249"/>
    </location>
</feature>
<dbReference type="InterPro" id="IPR038718">
    <property type="entry name" value="SNF2-like_sf"/>
</dbReference>
<dbReference type="InterPro" id="IPR050496">
    <property type="entry name" value="SNF2_RAD54_helicase_repair"/>
</dbReference>
<feature type="region of interest" description="Disordered" evidence="1">
    <location>
        <begin position="229"/>
        <end position="261"/>
    </location>
</feature>
<feature type="non-terminal residue" evidence="3">
    <location>
        <position position="1575"/>
    </location>
</feature>
<feature type="compositionally biased region" description="Basic and acidic residues" evidence="1">
    <location>
        <begin position="1285"/>
        <end position="1296"/>
    </location>
</feature>
<feature type="compositionally biased region" description="Basic and acidic residues" evidence="1">
    <location>
        <begin position="1082"/>
        <end position="1099"/>
    </location>
</feature>
<feature type="region of interest" description="Disordered" evidence="1">
    <location>
        <begin position="1285"/>
        <end position="1333"/>
    </location>
</feature>
<dbReference type="InterPro" id="IPR027417">
    <property type="entry name" value="P-loop_NTPase"/>
</dbReference>
<feature type="compositionally biased region" description="Polar residues" evidence="1">
    <location>
        <begin position="1314"/>
        <end position="1333"/>
    </location>
</feature>
<organism evidence="3 4">
    <name type="scientific">Aduncisulcus paluster</name>
    <dbReference type="NCBI Taxonomy" id="2918883"/>
    <lineage>
        <taxon>Eukaryota</taxon>
        <taxon>Metamonada</taxon>
        <taxon>Carpediemonas-like organisms</taxon>
        <taxon>Aduncisulcus</taxon>
    </lineage>
</organism>
<gene>
    <name evidence="3" type="ORF">ADUPG1_012655</name>
</gene>
<protein>
    <submittedName>
        <fullName evidence="3">Small heat shock protein RTM2-like protein</fullName>
    </submittedName>
</protein>
<feature type="compositionally biased region" description="Acidic residues" evidence="1">
    <location>
        <begin position="250"/>
        <end position="260"/>
    </location>
</feature>
<feature type="compositionally biased region" description="Basic residues" evidence="1">
    <location>
        <begin position="850"/>
        <end position="861"/>
    </location>
</feature>
<dbReference type="Gene3D" id="3.40.50.300">
    <property type="entry name" value="P-loop containing nucleotide triphosphate hydrolases"/>
    <property type="match status" value="1"/>
</dbReference>
<dbReference type="Pfam" id="PF00176">
    <property type="entry name" value="SNF2-rel_dom"/>
    <property type="match status" value="1"/>
</dbReference>
<feature type="region of interest" description="Disordered" evidence="1">
    <location>
        <begin position="1081"/>
        <end position="1110"/>
    </location>
</feature>
<feature type="compositionally biased region" description="Low complexity" evidence="1">
    <location>
        <begin position="1297"/>
        <end position="1312"/>
    </location>
</feature>
<dbReference type="InterPro" id="IPR000330">
    <property type="entry name" value="SNF2_N"/>
</dbReference>
<dbReference type="Gene3D" id="3.40.50.10810">
    <property type="entry name" value="Tandem AAA-ATPase domain"/>
    <property type="match status" value="2"/>
</dbReference>
<comment type="caution">
    <text evidence="3">The sequence shown here is derived from an EMBL/GenBank/DDBJ whole genome shotgun (WGS) entry which is preliminary data.</text>
</comment>
<feature type="compositionally biased region" description="Acidic residues" evidence="1">
    <location>
        <begin position="1100"/>
        <end position="1110"/>
    </location>
</feature>
<keyword evidence="4" id="KW-1185">Reference proteome</keyword>
<feature type="domain" description="SNF2 N-terminal" evidence="2">
    <location>
        <begin position="420"/>
        <end position="780"/>
    </location>
</feature>
<evidence type="ECO:0000313" key="3">
    <source>
        <dbReference type="EMBL" id="GKT24178.1"/>
    </source>
</evidence>
<dbReference type="SUPFAM" id="SSF52540">
    <property type="entry name" value="P-loop containing nucleoside triphosphate hydrolases"/>
    <property type="match status" value="1"/>
</dbReference>
<feature type="compositionally biased region" description="Basic residues" evidence="1">
    <location>
        <begin position="1211"/>
        <end position="1221"/>
    </location>
</feature>
<dbReference type="PANTHER" id="PTHR45629">
    <property type="entry name" value="SNF2/RAD54 FAMILY MEMBER"/>
    <property type="match status" value="1"/>
</dbReference>
<dbReference type="PANTHER" id="PTHR45629:SF7">
    <property type="entry name" value="DNA EXCISION REPAIR PROTEIN ERCC-6-RELATED"/>
    <property type="match status" value="1"/>
</dbReference>
<feature type="region of interest" description="Disordered" evidence="1">
    <location>
        <begin position="838"/>
        <end position="870"/>
    </location>
</feature>
<dbReference type="EMBL" id="BQXS01012509">
    <property type="protein sequence ID" value="GKT24178.1"/>
    <property type="molecule type" value="Genomic_DNA"/>
</dbReference>
<feature type="region of interest" description="Disordered" evidence="1">
    <location>
        <begin position="1180"/>
        <end position="1232"/>
    </location>
</feature>
<accession>A0ABQ5K067</accession>
<reference evidence="3" key="1">
    <citation type="submission" date="2022-03" db="EMBL/GenBank/DDBJ databases">
        <title>Draft genome sequence of Aduncisulcus paluster, a free-living microaerophilic Fornicata.</title>
        <authorList>
            <person name="Yuyama I."/>
            <person name="Kume K."/>
            <person name="Tamura T."/>
            <person name="Inagaki Y."/>
            <person name="Hashimoto T."/>
        </authorList>
    </citation>
    <scope>NUCLEOTIDE SEQUENCE</scope>
    <source>
        <strain evidence="3">NY0171</strain>
    </source>
</reference>
<proteinExistence type="predicted"/>
<evidence type="ECO:0000313" key="4">
    <source>
        <dbReference type="Proteomes" id="UP001057375"/>
    </source>
</evidence>
<dbReference type="Proteomes" id="UP001057375">
    <property type="component" value="Unassembled WGS sequence"/>
</dbReference>
<sequence length="1575" mass="179906">MSSTYFSTEGAWPQLKEDSLWLMSIEGQRELTPLLSELKSHHKTKTITQYLVRFKHSSQLSERWMTQQFIIQEHYSGIEKITSYKQSTVSKPDEYTEKNPGSIVFIPEEQLTPVYGQSPHLSLINTTLSHHSHATQSLIPSSLNGCFFRVNSVKTHLNAALSPLRILDECLIQCEGIEECLRERTRVTDHIRYVCAENGISVSPSDGVAIFNSGMVVFEDRMKDLWSSKRKEEEDVDEDATKYGETEEKKEEEEEEEELKEDVTFIPSLRTKLPNRVLHAFEFFSYLHRELSHVAYGSLSLSGDDRAKRTADIKRSLAREEVDSSAPNPPLKDGSSKERPLYIPVFTLCRCYILWNNKKYDSCTWEDSFSLFSFKRLHDSFHQRNTWSAASLPVSSSPVPTHTPEDAPIISKHSLSLHSHQKEALKWMETQGKGIIGDEEGMGKTPQMLAFLSQYSKKHRDQPHSHIVVVFGDDDINHWMQEAGEWTDFTTIPLFMDTNAVELWRLEMCQVTEHVNILCVGAGRNEEQSWEDTLLERKSRRERSKTLLKNLEGTSSSYLINDFMDDADSVISPKSPLFSSSKTSHQHVYRDDSWIVPIVPAIKYLEEESVSKDIEDEEEFVSTSLHPKLIITTLKTYHSHRSFLNKLSVGALVIDELHLTSFPNIPAQHTFFLSSSLNVMKPYELFDCLGFICDNSMFDQRKFLTREAWLAKVRQMMAVDEKQFSSSSSLSTHDFVSIYKRCTDLVLARKKQDIDTRVQVREELIVPLPPSSTQLSVYDEIYVESFDTFVGDTSKSDGGSSVKGGETSEASELSGVRGVCQELCQVCCSALLDEDERERERKRKSERERKEKRRERERKKKEKDLKKEKEGLQKEERDKIEFELKKQQEEEKKRERVNEKKQSIFRMEEESEKFHFIRSILSHPEYQNQSILICSCYSSVIPYLEKFLNLINVTNQTISSLLDLTTHSDSSVYILHTHNINACGVNISKFRIKTILFLDTSLLEDERSFLRYCSGMSDVQVIHLCLKGCIDEWLVQQKMSHEQKPADLKDPYFSSYDSTLLTTFHTRSAIRKGARIGVGSENKLKQTKDEKEDKDQQKAEEEEEEEEELQIQDMINISHLLKTGAINVSSKDMSSIEMDADLEKLRSDTSDESMQLFYEHLFPSQYDTYLRQKFAAMEEMGRRRSTRRNLGSGFYDDDDDEPEYGMPSGGKSRRGSARGHKSSMSDERDMDDVEGEIREWSKRDMSHLIAHLSLFGVIPFSHTEAVREAAKRVRRNMALLKEEELREEKERKEKEVSVSSSSSSSSTSSASKQPLFSPSTSEKGSKPQSQQRLTRNLTSHMPAITFTSPLSLIKPLFYSSLPSSMTSQPVSHLHSSALPISHDYVSDSLANALAETDVHRPLASIRDWAVGVCGERSGKTHAGKIWAMVNVLLSVCGEEREKEKGEGEDGAVSRKKKRKPRRSAMDIENEIIVRSVLKPLTAIRLISTTQLLAELRGCVYNELYSAFFPYLKEFVAFENADTLGSLRLKRSDSSSSSSSMDIQSTQEIVPSPSSLCLFKDLFPSASIYGFSLLAS</sequence>
<name>A0ABQ5K067_9EUKA</name>
<evidence type="ECO:0000259" key="2">
    <source>
        <dbReference type="Pfam" id="PF00176"/>
    </source>
</evidence>
<feature type="region of interest" description="Disordered" evidence="1">
    <location>
        <begin position="317"/>
        <end position="336"/>
    </location>
</feature>
<evidence type="ECO:0000256" key="1">
    <source>
        <dbReference type="SAM" id="MobiDB-lite"/>
    </source>
</evidence>